<dbReference type="PANTHER" id="PTHR43853:SF8">
    <property type="entry name" value="3-KETOACYL-COA THIOLASE, PEROXISOMAL"/>
    <property type="match status" value="1"/>
</dbReference>
<feature type="domain" description="Thiolase N-terminal" evidence="13">
    <location>
        <begin position="4"/>
        <end position="261"/>
    </location>
</feature>
<evidence type="ECO:0000256" key="12">
    <source>
        <dbReference type="RuleBase" id="RU003557"/>
    </source>
</evidence>
<dbReference type="GO" id="GO:0010124">
    <property type="term" value="P:phenylacetate catabolic process"/>
    <property type="evidence" value="ECO:0007669"/>
    <property type="project" value="TreeGrafter"/>
</dbReference>
<dbReference type="PIRSF" id="PIRSF000429">
    <property type="entry name" value="Ac-CoA_Ac_transf"/>
    <property type="match status" value="1"/>
</dbReference>
<dbReference type="InterPro" id="IPR002155">
    <property type="entry name" value="Thiolase"/>
</dbReference>
<organism evidence="15 16">
    <name type="scientific">Sphingobium wenxiniae (strain DSM 21828 / CGMCC 1.7748 / JZ-1)</name>
    <dbReference type="NCBI Taxonomy" id="595605"/>
    <lineage>
        <taxon>Bacteria</taxon>
        <taxon>Pseudomonadati</taxon>
        <taxon>Pseudomonadota</taxon>
        <taxon>Alphaproteobacteria</taxon>
        <taxon>Sphingomonadales</taxon>
        <taxon>Sphingomonadaceae</taxon>
        <taxon>Sphingobium</taxon>
    </lineage>
</organism>
<keyword evidence="3 12" id="KW-0808">Transferase</keyword>
<feature type="active site" description="Proton acceptor" evidence="11">
    <location>
        <position position="378"/>
    </location>
</feature>
<dbReference type="InterPro" id="IPR020617">
    <property type="entry name" value="Thiolase_C"/>
</dbReference>
<keyword evidence="6" id="KW-0809">Transit peptide</keyword>
<gene>
    <name evidence="15" type="ORF">IQ35_03259</name>
</gene>
<evidence type="ECO:0000256" key="3">
    <source>
        <dbReference type="ARBA" id="ARBA00022679"/>
    </source>
</evidence>
<evidence type="ECO:0000256" key="7">
    <source>
        <dbReference type="ARBA" id="ARBA00023098"/>
    </source>
</evidence>
<keyword evidence="16" id="KW-1185">Reference proteome</keyword>
<keyword evidence="7" id="KW-0443">Lipid metabolism</keyword>
<keyword evidence="5" id="KW-0276">Fatty acid metabolism</keyword>
<comment type="similarity">
    <text evidence="2 12">Belongs to the thiolase-like superfamily. Thiolase family.</text>
</comment>
<dbReference type="AlphaFoldDB" id="A0A562K8A5"/>
<dbReference type="InterPro" id="IPR016039">
    <property type="entry name" value="Thiolase-like"/>
</dbReference>
<evidence type="ECO:0000256" key="8">
    <source>
        <dbReference type="ARBA" id="ARBA00023140"/>
    </source>
</evidence>
<dbReference type="NCBIfam" id="TIGR01930">
    <property type="entry name" value="AcCoA-C-Actrans"/>
    <property type="match status" value="1"/>
</dbReference>
<evidence type="ECO:0000313" key="15">
    <source>
        <dbReference type="EMBL" id="TWH91445.1"/>
    </source>
</evidence>
<dbReference type="InterPro" id="IPR050215">
    <property type="entry name" value="Thiolase-like_sf_Thiolase"/>
</dbReference>
<evidence type="ECO:0000256" key="5">
    <source>
        <dbReference type="ARBA" id="ARBA00022832"/>
    </source>
</evidence>
<dbReference type="CDD" id="cd00751">
    <property type="entry name" value="thiolase"/>
    <property type="match status" value="1"/>
</dbReference>
<dbReference type="Pfam" id="PF02803">
    <property type="entry name" value="Thiolase_C"/>
    <property type="match status" value="1"/>
</dbReference>
<evidence type="ECO:0000256" key="2">
    <source>
        <dbReference type="ARBA" id="ARBA00010982"/>
    </source>
</evidence>
<dbReference type="GO" id="GO:0042619">
    <property type="term" value="P:poly-hydroxybutyrate biosynthetic process"/>
    <property type="evidence" value="ECO:0007669"/>
    <property type="project" value="UniProtKB-KW"/>
</dbReference>
<dbReference type="Gene3D" id="3.40.47.10">
    <property type="match status" value="1"/>
</dbReference>
<keyword evidence="4" id="KW-0583">PHB biosynthesis</keyword>
<protein>
    <submittedName>
        <fullName evidence="15">Acetyl-CoA C-acetyltransferase</fullName>
    </submittedName>
</protein>
<dbReference type="InterPro" id="IPR020616">
    <property type="entry name" value="Thiolase_N"/>
</dbReference>
<comment type="caution">
    <text evidence="15">The sequence shown here is derived from an EMBL/GenBank/DDBJ whole genome shotgun (WGS) entry which is preliminary data.</text>
</comment>
<dbReference type="EMBL" id="VLKK01000016">
    <property type="protein sequence ID" value="TWH91445.1"/>
    <property type="molecule type" value="Genomic_DNA"/>
</dbReference>
<dbReference type="GO" id="GO:0006635">
    <property type="term" value="P:fatty acid beta-oxidation"/>
    <property type="evidence" value="ECO:0007669"/>
    <property type="project" value="TreeGrafter"/>
</dbReference>
<accession>A0A562K8A5</accession>
<dbReference type="RefSeq" id="WP_145074966.1">
    <property type="nucleotide sequence ID" value="NZ_JACIIY010000036.1"/>
</dbReference>
<reference evidence="15 16" key="1">
    <citation type="journal article" date="2015" name="Stand. Genomic Sci.">
        <title>Genomic Encyclopedia of Bacterial and Archaeal Type Strains, Phase III: the genomes of soil and plant-associated and newly described type strains.</title>
        <authorList>
            <person name="Whitman W.B."/>
            <person name="Woyke T."/>
            <person name="Klenk H.P."/>
            <person name="Zhou Y."/>
            <person name="Lilburn T.G."/>
            <person name="Beck B.J."/>
            <person name="De Vos P."/>
            <person name="Vandamme P."/>
            <person name="Eisen J.A."/>
            <person name="Garrity G."/>
            <person name="Hugenholtz P."/>
            <person name="Kyrpides N.C."/>
        </authorList>
    </citation>
    <scope>NUCLEOTIDE SEQUENCE [LARGE SCALE GENOMIC DNA]</scope>
    <source>
        <strain evidence="15 16">CGMCC 1.7748</strain>
    </source>
</reference>
<feature type="domain" description="Thiolase C-terminal" evidence="14">
    <location>
        <begin position="270"/>
        <end position="390"/>
    </location>
</feature>
<dbReference type="GO" id="GO:0005737">
    <property type="term" value="C:cytoplasm"/>
    <property type="evidence" value="ECO:0007669"/>
    <property type="project" value="UniProtKB-ARBA"/>
</dbReference>
<keyword evidence="8" id="KW-0576">Peroxisome</keyword>
<dbReference type="Proteomes" id="UP000316624">
    <property type="component" value="Unassembled WGS sequence"/>
</dbReference>
<proteinExistence type="inferred from homology"/>
<comment type="subcellular location">
    <subcellularLocation>
        <location evidence="1">Peroxisome</location>
    </subcellularLocation>
</comment>
<feature type="active site" description="Acyl-thioester intermediate" evidence="11">
    <location>
        <position position="90"/>
    </location>
</feature>
<evidence type="ECO:0000256" key="6">
    <source>
        <dbReference type="ARBA" id="ARBA00022946"/>
    </source>
</evidence>
<evidence type="ECO:0000313" key="16">
    <source>
        <dbReference type="Proteomes" id="UP000316624"/>
    </source>
</evidence>
<keyword evidence="9 12" id="KW-0012">Acyltransferase</keyword>
<name>A0A562K8A5_SPHWJ</name>
<dbReference type="PROSITE" id="PS00737">
    <property type="entry name" value="THIOLASE_2"/>
    <property type="match status" value="1"/>
</dbReference>
<evidence type="ECO:0000259" key="14">
    <source>
        <dbReference type="Pfam" id="PF02803"/>
    </source>
</evidence>
<feature type="active site" description="Proton acceptor" evidence="11">
    <location>
        <position position="348"/>
    </location>
</feature>
<sequence>MRDIAIVSTARTPIAKAYKGSLNGTHGASLGACAIANAVERAGVDPGEIDDVAMGCAMPEGTTGTNIARQCVLRAGFPVTVTASTIARACASSLSAIAQAANAIAMGDADIMVAGGLESITLVQNNHQNGYETKDPWLEKNRPSIFMSMLETAEIVARRYGISRQTQDAFALESQQRTARAQAEGAFDAEIVKMTVTRLIKGVNGLVPESYLLEKDECNRSSTILDDLRRLKPVLGDDLTITAGNSSQLSDGASACVLMDAKAAEKRGLSPLGIFRGLATGGCDPEEMGIAPVFAVRGLLARHGLKVPDIDLWELNEAFASQAVYCRDRLEIPSERLNVNGGAIALGHPYGMTGSRMVGHALLEGKRRKARFVVVTMCVAGGQGVAGLFEIA</sequence>
<dbReference type="InterPro" id="IPR020613">
    <property type="entry name" value="Thiolase_CS"/>
</dbReference>
<dbReference type="SUPFAM" id="SSF53901">
    <property type="entry name" value="Thiolase-like"/>
    <property type="match status" value="2"/>
</dbReference>
<dbReference type="FunFam" id="3.40.47.10:FF:000010">
    <property type="entry name" value="Acetyl-CoA acetyltransferase (Thiolase)"/>
    <property type="match status" value="1"/>
</dbReference>
<comment type="pathway">
    <text evidence="10">Metabolic intermediate biosynthesis; (R)-mevalonate biosynthesis; (R)-mevalonate from acetyl-CoA: step 1/3.</text>
</comment>
<evidence type="ECO:0000256" key="1">
    <source>
        <dbReference type="ARBA" id="ARBA00004275"/>
    </source>
</evidence>
<evidence type="ECO:0000256" key="4">
    <source>
        <dbReference type="ARBA" id="ARBA00022752"/>
    </source>
</evidence>
<evidence type="ECO:0000256" key="9">
    <source>
        <dbReference type="ARBA" id="ARBA00023315"/>
    </source>
</evidence>
<dbReference type="GO" id="GO:0003988">
    <property type="term" value="F:acetyl-CoA C-acyltransferase activity"/>
    <property type="evidence" value="ECO:0007669"/>
    <property type="project" value="TreeGrafter"/>
</dbReference>
<evidence type="ECO:0000259" key="13">
    <source>
        <dbReference type="Pfam" id="PF00108"/>
    </source>
</evidence>
<evidence type="ECO:0000256" key="10">
    <source>
        <dbReference type="ARBA" id="ARBA00037924"/>
    </source>
</evidence>
<evidence type="ECO:0000256" key="11">
    <source>
        <dbReference type="PIRSR" id="PIRSR000429-1"/>
    </source>
</evidence>
<dbReference type="PROSITE" id="PS51257">
    <property type="entry name" value="PROKAR_LIPOPROTEIN"/>
    <property type="match status" value="1"/>
</dbReference>
<dbReference type="Pfam" id="PF00108">
    <property type="entry name" value="Thiolase_N"/>
    <property type="match status" value="1"/>
</dbReference>
<dbReference type="PANTHER" id="PTHR43853">
    <property type="entry name" value="3-KETOACYL-COA THIOLASE, PEROXISOMAL"/>
    <property type="match status" value="1"/>
</dbReference>